<dbReference type="InterPro" id="IPR000868">
    <property type="entry name" value="Isochorismatase-like_dom"/>
</dbReference>
<sequence length="173" mass="19313">MQKILIVVDMQNDFIDGALGTPEAVAIVPRVEQKIREFLGKVIFTRDTHGERYLETQEGKHLPVPHCIKSTKGWEICPQLEALREAEAIDKVTFGSEKLGELLQEENRKEQIEDITLVGLCTDICVISNALLLKAFLPETPIIVDASCCAGVTPKSHETALDAMRMCQINIER</sequence>
<evidence type="ECO:0000256" key="4">
    <source>
        <dbReference type="ARBA" id="ARBA00022801"/>
    </source>
</evidence>
<keyword evidence="3" id="KW-0479">Metal-binding</keyword>
<proteinExistence type="inferred from homology"/>
<evidence type="ECO:0000313" key="10">
    <source>
        <dbReference type="Proteomes" id="UP000266172"/>
    </source>
</evidence>
<organism evidence="9 10">
    <name type="scientific">Roseburia hominis</name>
    <dbReference type="NCBI Taxonomy" id="301301"/>
    <lineage>
        <taxon>Bacteria</taxon>
        <taxon>Bacillati</taxon>
        <taxon>Bacillota</taxon>
        <taxon>Clostridia</taxon>
        <taxon>Lachnospirales</taxon>
        <taxon>Lachnospiraceae</taxon>
        <taxon>Roseburia</taxon>
    </lineage>
</organism>
<gene>
    <name evidence="9" type="ORF">DWX93_08370</name>
</gene>
<evidence type="ECO:0000256" key="1">
    <source>
        <dbReference type="ARBA" id="ARBA00006336"/>
    </source>
</evidence>
<dbReference type="GO" id="GO:0046872">
    <property type="term" value="F:metal ion binding"/>
    <property type="evidence" value="ECO:0007669"/>
    <property type="project" value="UniProtKB-KW"/>
</dbReference>
<dbReference type="Pfam" id="PF00857">
    <property type="entry name" value="Isochorismatase"/>
    <property type="match status" value="1"/>
</dbReference>
<keyword evidence="2" id="KW-0662">Pyridine nucleotide biosynthesis</keyword>
<dbReference type="PANTHER" id="PTHR11080:SF2">
    <property type="entry name" value="LD05707P"/>
    <property type="match status" value="1"/>
</dbReference>
<dbReference type="Proteomes" id="UP000266172">
    <property type="component" value="Unassembled WGS sequence"/>
</dbReference>
<dbReference type="EMBL" id="QRVL01000005">
    <property type="protein sequence ID" value="RGS40874.1"/>
    <property type="molecule type" value="Genomic_DNA"/>
</dbReference>
<dbReference type="GO" id="GO:0019363">
    <property type="term" value="P:pyridine nucleotide biosynthetic process"/>
    <property type="evidence" value="ECO:0007669"/>
    <property type="project" value="UniProtKB-KW"/>
</dbReference>
<dbReference type="AlphaFoldDB" id="A0A395VC01"/>
<dbReference type="CDD" id="cd00431">
    <property type="entry name" value="cysteine_hydrolases"/>
    <property type="match status" value="1"/>
</dbReference>
<comment type="similarity">
    <text evidence="1">Belongs to the isochorismatase family.</text>
</comment>
<evidence type="ECO:0000256" key="6">
    <source>
        <dbReference type="ARBA" id="ARBA00039017"/>
    </source>
</evidence>
<dbReference type="InterPro" id="IPR036380">
    <property type="entry name" value="Isochorismatase-like_sf"/>
</dbReference>
<dbReference type="Gene3D" id="3.40.50.850">
    <property type="entry name" value="Isochorismatase-like"/>
    <property type="match status" value="1"/>
</dbReference>
<name>A0A395VC01_9FIRM</name>
<comment type="caution">
    <text evidence="9">The sequence shown here is derived from an EMBL/GenBank/DDBJ whole genome shotgun (WGS) entry which is preliminary data.</text>
</comment>
<evidence type="ECO:0000256" key="7">
    <source>
        <dbReference type="ARBA" id="ARBA00043224"/>
    </source>
</evidence>
<evidence type="ECO:0000313" key="9">
    <source>
        <dbReference type="EMBL" id="RGS40874.1"/>
    </source>
</evidence>
<dbReference type="InterPro" id="IPR052347">
    <property type="entry name" value="Isochorismatase_Nicotinamidase"/>
</dbReference>
<reference evidence="9 10" key="1">
    <citation type="submission" date="2018-08" db="EMBL/GenBank/DDBJ databases">
        <title>A genome reference for cultivated species of the human gut microbiota.</title>
        <authorList>
            <person name="Zou Y."/>
            <person name="Xue W."/>
            <person name="Luo G."/>
        </authorList>
    </citation>
    <scope>NUCLEOTIDE SEQUENCE [LARGE SCALE GENOMIC DNA]</scope>
    <source>
        <strain evidence="9 10">AF22-12AC</strain>
    </source>
</reference>
<comment type="pathway">
    <text evidence="5">Cofactor biosynthesis; nicotinate biosynthesis; nicotinate from nicotinamide: step 1/1.</text>
</comment>
<dbReference type="SUPFAM" id="SSF52499">
    <property type="entry name" value="Isochorismatase-like hydrolases"/>
    <property type="match status" value="1"/>
</dbReference>
<evidence type="ECO:0000256" key="5">
    <source>
        <dbReference type="ARBA" id="ARBA00037900"/>
    </source>
</evidence>
<protein>
    <recommendedName>
        <fullName evidence="6">nicotinamidase</fullName>
        <ecNumber evidence="6">3.5.1.19</ecNumber>
    </recommendedName>
    <alternativeName>
        <fullName evidence="7">Nicotinamide deamidase</fullName>
    </alternativeName>
</protein>
<feature type="domain" description="Isochorismatase-like" evidence="8">
    <location>
        <begin position="4"/>
        <end position="166"/>
    </location>
</feature>
<evidence type="ECO:0000256" key="3">
    <source>
        <dbReference type="ARBA" id="ARBA00022723"/>
    </source>
</evidence>
<accession>A0A395VC01</accession>
<keyword evidence="4 9" id="KW-0378">Hydrolase</keyword>
<dbReference type="PANTHER" id="PTHR11080">
    <property type="entry name" value="PYRAZINAMIDASE/NICOTINAMIDASE"/>
    <property type="match status" value="1"/>
</dbReference>
<dbReference type="RefSeq" id="WP_118097331.1">
    <property type="nucleotide sequence ID" value="NZ_QRVL01000005.1"/>
</dbReference>
<dbReference type="EC" id="3.5.1.19" evidence="6"/>
<evidence type="ECO:0000256" key="2">
    <source>
        <dbReference type="ARBA" id="ARBA00022642"/>
    </source>
</evidence>
<dbReference type="GO" id="GO:0008936">
    <property type="term" value="F:nicotinamidase activity"/>
    <property type="evidence" value="ECO:0007669"/>
    <property type="project" value="UniProtKB-EC"/>
</dbReference>
<evidence type="ECO:0000259" key="8">
    <source>
        <dbReference type="Pfam" id="PF00857"/>
    </source>
</evidence>